<feature type="compositionally biased region" description="Low complexity" evidence="2">
    <location>
        <begin position="199"/>
        <end position="213"/>
    </location>
</feature>
<dbReference type="Pfam" id="PF00076">
    <property type="entry name" value="RRM_1"/>
    <property type="match status" value="4"/>
</dbReference>
<evidence type="ECO:0000256" key="2">
    <source>
        <dbReference type="SAM" id="MobiDB-lite"/>
    </source>
</evidence>
<dbReference type="GO" id="GO:0000288">
    <property type="term" value="P:nuclear-transcribed mRNA catabolic process, deadenylation-dependent decay"/>
    <property type="evidence" value="ECO:0007669"/>
    <property type="project" value="TreeGrafter"/>
</dbReference>
<feature type="compositionally biased region" description="Polar residues" evidence="2">
    <location>
        <begin position="378"/>
        <end position="392"/>
    </location>
</feature>
<comment type="caution">
    <text evidence="4">The sequence shown here is derived from an EMBL/GenBank/DDBJ whole genome shotgun (WGS) entry which is preliminary data.</text>
</comment>
<dbReference type="SMART" id="SM00360">
    <property type="entry name" value="RRM"/>
    <property type="match status" value="4"/>
</dbReference>
<feature type="compositionally biased region" description="Low complexity" evidence="2">
    <location>
        <begin position="393"/>
        <end position="409"/>
    </location>
</feature>
<dbReference type="InterPro" id="IPR012677">
    <property type="entry name" value="Nucleotide-bd_a/b_plait_sf"/>
</dbReference>
<feature type="domain" description="RRM" evidence="3">
    <location>
        <begin position="270"/>
        <end position="346"/>
    </location>
</feature>
<protein>
    <recommendedName>
        <fullName evidence="3">RRM domain-containing protein</fullName>
    </recommendedName>
</protein>
<feature type="domain" description="RRM" evidence="3">
    <location>
        <begin position="638"/>
        <end position="714"/>
    </location>
</feature>
<reference evidence="4 5" key="1">
    <citation type="journal article" date="2023" name="Commun. Biol.">
        <title>Reorganization of the ancestral sex-determining regions during the evolution of trioecy in Pleodorina starrii.</title>
        <authorList>
            <person name="Takahashi K."/>
            <person name="Suzuki S."/>
            <person name="Kawai-Toyooka H."/>
            <person name="Yamamoto K."/>
            <person name="Hamaji T."/>
            <person name="Ootsuki R."/>
            <person name="Yamaguchi H."/>
            <person name="Kawachi M."/>
            <person name="Higashiyama T."/>
            <person name="Nozaki H."/>
        </authorList>
    </citation>
    <scope>NUCLEOTIDE SEQUENCE [LARGE SCALE GENOMIC DNA]</scope>
    <source>
        <strain evidence="4 5">NIES-4479</strain>
    </source>
</reference>
<accession>A0A9W6BQ03</accession>
<sequence>MLCFQELRGEGAGPSSFLKAPQHLRACGADPHDGLLSSSAFISGGKYQLGCSGSGSSSSIAACGYSRGADGVCLSSTVPSRHLLLGNITWAADQPALEQLFACFGPLESIQLLQDKGCAILNYSSTMQAEAAKAALAGLRMALLTGGRPLEIFYFHPHPPSAELAAAAAITNTTAAPKTAAGNIWAAVPPHAVGEDDSSASCRASRTSTTSSRPESDDAVTVETWRSVCRQGSSATSTSLDASECSDAADLYGGAAHGIGAGMASRGVTPALWLGNLDRCADRYELEALLSPFGPLDGVCFFPDRGAAFASFLSHEDAAAAKAALDGHVAPSLSGNRRLRVEFQQTQDLHSMSTALDPRPLAGGAAAAVADLPQLPSAQSVVSHDSASHTGPRSSATLSRSSSGGRSAGTVDAAAAAAADATAAPVVASQQHQQLPPLPSVTAPAAAAADVPSRHLWLGNILQNVDRQAVEATFSRFGPLESTRVFPDKHFAFVNYLSMEHAVAARTALRGQMVPSLSGARALEIRFQHRRPQGCQLTAAQQLQHPSQLGCPAVALAGGCAAAAANAAAARQGSIEHAAQIASCGAGVVNGASERRSSGGGASNGAGAAGPNQTAAGVSGPVPGSGSGASSYDLEPCRHLWLGNVLSSAKQQDLETVFSRFGPVESVRIFPAKNYAFVNFKSPQGAEAAKLSLGGRPVPSITGTSPLLLRYKRVPADMTHLGRHAWASSTTTEATAGLLPWLLLLQPGAAFPNAAAAAAGGWNADLAATFANGLPRHMQHGGAAAHPHDTDLMACGAAAGGPAAAAACALNDLANNILAQALANANGPTCIGSLAAAGPQAHLMQALALRNAGECPAGMHGGMAAGPGPFVAHGGTASAPPPSSLWPLDPAVGPAGMPQFAGYLPSSAAAAAASSGLLDGSSYCGPEAAAAAALAAEQALFESLAAAGMLAPPLPAASSAAAAPLSAGGDPFADPQGVNALLSAMLLTETHGSHPHHATAAAAAAHRAQ</sequence>
<dbReference type="PANTHER" id="PTHR47093:SF1">
    <property type="entry name" value="PROTEIN JSN1-RELATED"/>
    <property type="match status" value="1"/>
</dbReference>
<dbReference type="OrthoDB" id="439808at2759"/>
<keyword evidence="1" id="KW-0694">RNA-binding</keyword>
<dbReference type="SUPFAM" id="SSF54928">
    <property type="entry name" value="RNA-binding domain, RBD"/>
    <property type="match status" value="3"/>
</dbReference>
<dbReference type="PANTHER" id="PTHR47093">
    <property type="entry name" value="PROTEIN JSN1-RELATED"/>
    <property type="match status" value="1"/>
</dbReference>
<evidence type="ECO:0000256" key="1">
    <source>
        <dbReference type="PROSITE-ProRule" id="PRU00176"/>
    </source>
</evidence>
<dbReference type="PROSITE" id="PS50102">
    <property type="entry name" value="RRM"/>
    <property type="match status" value="4"/>
</dbReference>
<evidence type="ECO:0000259" key="3">
    <source>
        <dbReference type="PROSITE" id="PS50102"/>
    </source>
</evidence>
<organism evidence="4 5">
    <name type="scientific">Pleodorina starrii</name>
    <dbReference type="NCBI Taxonomy" id="330485"/>
    <lineage>
        <taxon>Eukaryota</taxon>
        <taxon>Viridiplantae</taxon>
        <taxon>Chlorophyta</taxon>
        <taxon>core chlorophytes</taxon>
        <taxon>Chlorophyceae</taxon>
        <taxon>CS clade</taxon>
        <taxon>Chlamydomonadales</taxon>
        <taxon>Volvocaceae</taxon>
        <taxon>Pleodorina</taxon>
    </lineage>
</organism>
<feature type="compositionally biased region" description="Low complexity" evidence="2">
    <location>
        <begin position="609"/>
        <end position="630"/>
    </location>
</feature>
<proteinExistence type="predicted"/>
<dbReference type="Proteomes" id="UP001165080">
    <property type="component" value="Unassembled WGS sequence"/>
</dbReference>
<name>A0A9W6BQ03_9CHLO</name>
<feature type="compositionally biased region" description="Gly residues" evidence="2">
    <location>
        <begin position="598"/>
        <end position="608"/>
    </location>
</feature>
<dbReference type="InterPro" id="IPR035979">
    <property type="entry name" value="RBD_domain_sf"/>
</dbReference>
<dbReference type="CDD" id="cd00590">
    <property type="entry name" value="RRM_SF"/>
    <property type="match status" value="3"/>
</dbReference>
<feature type="region of interest" description="Disordered" evidence="2">
    <location>
        <begin position="378"/>
        <end position="409"/>
    </location>
</feature>
<dbReference type="InterPro" id="IPR000504">
    <property type="entry name" value="RRM_dom"/>
</dbReference>
<feature type="region of interest" description="Disordered" evidence="2">
    <location>
        <begin position="593"/>
        <end position="630"/>
    </location>
</feature>
<feature type="region of interest" description="Disordered" evidence="2">
    <location>
        <begin position="192"/>
        <end position="219"/>
    </location>
</feature>
<dbReference type="InterPro" id="IPR052645">
    <property type="entry name" value="Pumilio_domain_protein"/>
</dbReference>
<dbReference type="EMBL" id="BRXU01000014">
    <property type="protein sequence ID" value="GLC56079.1"/>
    <property type="molecule type" value="Genomic_DNA"/>
</dbReference>
<keyword evidence="5" id="KW-1185">Reference proteome</keyword>
<feature type="domain" description="RRM" evidence="3">
    <location>
        <begin position="454"/>
        <end position="530"/>
    </location>
</feature>
<feature type="domain" description="RRM" evidence="3">
    <location>
        <begin position="81"/>
        <end position="157"/>
    </location>
</feature>
<dbReference type="GO" id="GO:0003723">
    <property type="term" value="F:RNA binding"/>
    <property type="evidence" value="ECO:0007669"/>
    <property type="project" value="UniProtKB-UniRule"/>
</dbReference>
<evidence type="ECO:0000313" key="4">
    <source>
        <dbReference type="EMBL" id="GLC56079.1"/>
    </source>
</evidence>
<evidence type="ECO:0000313" key="5">
    <source>
        <dbReference type="Proteomes" id="UP001165080"/>
    </source>
</evidence>
<gene>
    <name evidence="4" type="primary">PLEST003010</name>
    <name evidence="4" type="ORF">PLESTB_001062200</name>
</gene>
<dbReference type="Gene3D" id="3.30.70.330">
    <property type="match status" value="4"/>
</dbReference>
<dbReference type="AlphaFoldDB" id="A0A9W6BQ03"/>